<dbReference type="EMBL" id="PDWW01000011">
    <property type="protein sequence ID" value="KAF1725204.1"/>
    <property type="molecule type" value="Genomic_DNA"/>
</dbReference>
<dbReference type="InterPro" id="IPR011990">
    <property type="entry name" value="TPR-like_helical_dom_sf"/>
</dbReference>
<dbReference type="Proteomes" id="UP000781710">
    <property type="component" value="Unassembled WGS sequence"/>
</dbReference>
<gene>
    <name evidence="1" type="ORF">CSC78_09410</name>
</gene>
<name>A0ABQ6ZH89_9GAMM</name>
<comment type="caution">
    <text evidence="1">The sequence shown here is derived from an EMBL/GenBank/DDBJ whole genome shotgun (WGS) entry which is preliminary data.</text>
</comment>
<dbReference type="SUPFAM" id="SSF81901">
    <property type="entry name" value="HCP-like"/>
    <property type="match status" value="1"/>
</dbReference>
<evidence type="ECO:0000313" key="2">
    <source>
        <dbReference type="Proteomes" id="UP000781710"/>
    </source>
</evidence>
<protein>
    <recommendedName>
        <fullName evidence="3">Sel1 repeat family protein</fullName>
    </recommendedName>
</protein>
<dbReference type="SMART" id="SM00671">
    <property type="entry name" value="SEL1"/>
    <property type="match status" value="2"/>
</dbReference>
<organism evidence="1 2">
    <name type="scientific">Pseudoxanthomonas japonensis</name>
    <dbReference type="NCBI Taxonomy" id="69284"/>
    <lineage>
        <taxon>Bacteria</taxon>
        <taxon>Pseudomonadati</taxon>
        <taxon>Pseudomonadota</taxon>
        <taxon>Gammaproteobacteria</taxon>
        <taxon>Lysobacterales</taxon>
        <taxon>Lysobacteraceae</taxon>
        <taxon>Pseudoxanthomonas</taxon>
    </lineage>
</organism>
<evidence type="ECO:0000313" key="1">
    <source>
        <dbReference type="EMBL" id="KAF1725204.1"/>
    </source>
</evidence>
<dbReference type="Gene3D" id="1.25.40.10">
    <property type="entry name" value="Tetratricopeptide repeat domain"/>
    <property type="match status" value="1"/>
</dbReference>
<accession>A0ABQ6ZH89</accession>
<dbReference type="InterPro" id="IPR006597">
    <property type="entry name" value="Sel1-like"/>
</dbReference>
<reference evidence="1 2" key="1">
    <citation type="submission" date="2017-10" db="EMBL/GenBank/DDBJ databases">
        <title>Whole genome sequencing of members of genus Pseudoxanthomonas.</title>
        <authorList>
            <person name="Kumar S."/>
            <person name="Bansal K."/>
            <person name="Kaur A."/>
            <person name="Patil P."/>
            <person name="Sharma S."/>
            <person name="Patil P.B."/>
        </authorList>
    </citation>
    <scope>NUCLEOTIDE SEQUENCE [LARGE SCALE GENOMIC DNA]</scope>
    <source>
        <strain evidence="1 2">DSM 17109</strain>
    </source>
</reference>
<sequence length="477" mass="52734">MLAGVLALPAWATQDVSTMNDVSRTWERYSALSSQDKIESVDMLSASSLAHVGFLRDMALYASTEQLRRLPVLDRIVVYLLRASQTDDALQAMDARAVATLCVGRGWINVRAPQAGMALPSLSHVTVLGDQAIGELSPPTETQFHFGPAFVREDGHWRFLYMSMVGDMSTVMDEQIRRTGMNESRVLEMSISNALKGPAPSLATLDRAPLDDAARRTRLNEAWPDYAQWLQLRVRAIFRKAEDGDALAQYAAGSITYVGEMPAIAPKDEAAGLAWWEKASQNGHGLAAWMAFMAITDGKDGQTDAAALRALPHLQRAAAQGTPPDALLAQSNYYLDGMAGLPRDCRQAAEWATRAEEAGVESARNERVWIWATCPVEGQRDPAQALALAQYMIGREDTLKWHELDTVAAALAANRDFPQAVRFQQLAVTKMGADPEYTGRDRTATLKRMKARLNRYRAGRDYVLDYRMIDELRTGKQ</sequence>
<keyword evidence="2" id="KW-1185">Reference proteome</keyword>
<evidence type="ECO:0008006" key="3">
    <source>
        <dbReference type="Google" id="ProtNLM"/>
    </source>
</evidence>
<proteinExistence type="predicted"/>